<accession>A0A645ELH4</accession>
<organism evidence="1">
    <name type="scientific">bioreactor metagenome</name>
    <dbReference type="NCBI Taxonomy" id="1076179"/>
    <lineage>
        <taxon>unclassified sequences</taxon>
        <taxon>metagenomes</taxon>
        <taxon>ecological metagenomes</taxon>
    </lineage>
</organism>
<reference evidence="1" key="1">
    <citation type="submission" date="2019-08" db="EMBL/GenBank/DDBJ databases">
        <authorList>
            <person name="Kucharzyk K."/>
            <person name="Murdoch R.W."/>
            <person name="Higgins S."/>
            <person name="Loffler F."/>
        </authorList>
    </citation>
    <scope>NUCLEOTIDE SEQUENCE</scope>
</reference>
<protein>
    <submittedName>
        <fullName evidence="1">Uncharacterized protein</fullName>
    </submittedName>
</protein>
<gene>
    <name evidence="1" type="ORF">SDC9_149394</name>
</gene>
<dbReference type="EMBL" id="VSSQ01048135">
    <property type="protein sequence ID" value="MPN02180.1"/>
    <property type="molecule type" value="Genomic_DNA"/>
</dbReference>
<proteinExistence type="predicted"/>
<evidence type="ECO:0000313" key="1">
    <source>
        <dbReference type="EMBL" id="MPN02180.1"/>
    </source>
</evidence>
<dbReference type="AlphaFoldDB" id="A0A645ELH4"/>
<name>A0A645ELH4_9ZZZZ</name>
<comment type="caution">
    <text evidence="1">The sequence shown here is derived from an EMBL/GenBank/DDBJ whole genome shotgun (WGS) entry which is preliminary data.</text>
</comment>
<sequence>MREPLVRRMIRNQIIMILRIDQKTRADDIPLPSAPREERFFCYELTIDKRELLALLLRREDLGNVEKRTLIFRLVRVRPAQTPQPRRVKPAAQRGELFDHRLRMLPREHTACANHVRKQPEFRSFKHAGMNIVFVCLAPPDADIQPAFAQQRNIRIHRAAIRRIPGELQISDDLPRCRAVPLIGVLEQVSAQQKQPRACIQHGFSASGPYGLVRRTCDCIDSGKLVRRESGCLENAEVLHNLLR</sequence>